<dbReference type="InterPro" id="IPR010994">
    <property type="entry name" value="RuvA_2-like"/>
</dbReference>
<evidence type="ECO:0000313" key="6">
    <source>
        <dbReference type="EMBL" id="PJE70100.1"/>
    </source>
</evidence>
<accession>A0A2M8L782</accession>
<dbReference type="EMBL" id="PFEM01000023">
    <property type="protein sequence ID" value="PJE70100.1"/>
    <property type="molecule type" value="Genomic_DNA"/>
</dbReference>
<dbReference type="SFLD" id="SFLDS00029">
    <property type="entry name" value="Radical_SAM"/>
    <property type="match status" value="1"/>
</dbReference>
<dbReference type="SUPFAM" id="SSF102114">
    <property type="entry name" value="Radical SAM enzymes"/>
    <property type="match status" value="1"/>
</dbReference>
<dbReference type="InterPro" id="IPR007197">
    <property type="entry name" value="rSAM"/>
</dbReference>
<gene>
    <name evidence="6" type="ORF">COU97_01580</name>
</gene>
<protein>
    <submittedName>
        <fullName evidence="6">Radical SAM protein</fullName>
    </submittedName>
</protein>
<dbReference type="SFLD" id="SFLDG01102">
    <property type="entry name" value="Uncharacterised_Radical_SAM_Su"/>
    <property type="match status" value="1"/>
</dbReference>
<dbReference type="SMART" id="SM00729">
    <property type="entry name" value="Elp3"/>
    <property type="match status" value="1"/>
</dbReference>
<evidence type="ECO:0000256" key="2">
    <source>
        <dbReference type="ARBA" id="ARBA00022723"/>
    </source>
</evidence>
<feature type="domain" description="Radical SAM core" evidence="5">
    <location>
        <begin position="37"/>
        <end position="275"/>
    </location>
</feature>
<keyword evidence="1" id="KW-0949">S-adenosyl-L-methionine</keyword>
<evidence type="ECO:0000259" key="5">
    <source>
        <dbReference type="PROSITE" id="PS51918"/>
    </source>
</evidence>
<name>A0A2M8L782_9BACT</name>
<comment type="caution">
    <text evidence="6">The sequence shown here is derived from an EMBL/GenBank/DDBJ whole genome shotgun (WGS) entry which is preliminary data.</text>
</comment>
<dbReference type="Gene3D" id="3.20.20.70">
    <property type="entry name" value="Aldolase class I"/>
    <property type="match status" value="1"/>
</dbReference>
<evidence type="ECO:0000313" key="7">
    <source>
        <dbReference type="Proteomes" id="UP000231579"/>
    </source>
</evidence>
<evidence type="ECO:0000256" key="1">
    <source>
        <dbReference type="ARBA" id="ARBA00022691"/>
    </source>
</evidence>
<dbReference type="InterPro" id="IPR058240">
    <property type="entry name" value="rSAM_sf"/>
</dbReference>
<dbReference type="Proteomes" id="UP000231579">
    <property type="component" value="Unassembled WGS sequence"/>
</dbReference>
<dbReference type="InterPro" id="IPR006638">
    <property type="entry name" value="Elp3/MiaA/NifB-like_rSAM"/>
</dbReference>
<dbReference type="Pfam" id="PF04055">
    <property type="entry name" value="Radical_SAM"/>
    <property type="match status" value="1"/>
</dbReference>
<dbReference type="GO" id="GO:0003824">
    <property type="term" value="F:catalytic activity"/>
    <property type="evidence" value="ECO:0007669"/>
    <property type="project" value="InterPro"/>
</dbReference>
<keyword evidence="4" id="KW-0411">Iron-sulfur</keyword>
<dbReference type="AlphaFoldDB" id="A0A2M8L782"/>
<dbReference type="SUPFAM" id="SSF47781">
    <property type="entry name" value="RuvA domain 2-like"/>
    <property type="match status" value="1"/>
</dbReference>
<keyword evidence="3" id="KW-0408">Iron</keyword>
<reference evidence="7" key="1">
    <citation type="submission" date="2017-09" db="EMBL/GenBank/DDBJ databases">
        <title>Depth-based differentiation of microbial function through sediment-hosted aquifers and enrichment of novel symbionts in the deep terrestrial subsurface.</title>
        <authorList>
            <person name="Probst A.J."/>
            <person name="Ladd B."/>
            <person name="Jarett J.K."/>
            <person name="Geller-Mcgrath D.E."/>
            <person name="Sieber C.M.K."/>
            <person name="Emerson J.B."/>
            <person name="Anantharaman K."/>
            <person name="Thomas B.C."/>
            <person name="Malmstrom R."/>
            <person name="Stieglmeier M."/>
            <person name="Klingl A."/>
            <person name="Woyke T."/>
            <person name="Ryan C.M."/>
            <person name="Banfield J.F."/>
        </authorList>
    </citation>
    <scope>NUCLEOTIDE SEQUENCE [LARGE SCALE GENOMIC DNA]</scope>
</reference>
<evidence type="ECO:0000256" key="4">
    <source>
        <dbReference type="ARBA" id="ARBA00023014"/>
    </source>
</evidence>
<dbReference type="InterPro" id="IPR023874">
    <property type="entry name" value="DNA_rSAM_put"/>
</dbReference>
<sequence>MTLYEKIAVLGPSAQYDTCGPKDFGQTTAIPGVYHAKVGGSHICRLFKVLQTNLCRHNCRYCAFRRDRDVRRATASPDEMARAFDSAWSRRLVEGLFLSSGIAGTPDQTMDRLIATAAILRNQYHYRGYLHLKVMPGASAAAISAAAELASRLSLNIESPTPESLADLSPDKDLKKGFFYTLSVIKQQLQKRRFAGKKIPSLTTQFVVGAGEETDRQIIIQTHQLYKSFGLKRVFYSAFRPVPQTPLANRPAESVTREHRLYQADFLLRFYRWQPWDIPLGQDGRLSALKDPKMIWAESHPQYFPVNLNHADYWQLLHVPGIGPRSAQKILSCRRQSCISSLTQLARQRFQIAKFSGFVSW</sequence>
<organism evidence="6 7">
    <name type="scientific">Candidatus Shapirobacteria bacterium CG10_big_fil_rev_8_21_14_0_10_48_15</name>
    <dbReference type="NCBI Taxonomy" id="1974484"/>
    <lineage>
        <taxon>Bacteria</taxon>
        <taxon>Candidatus Shapironibacteriota</taxon>
    </lineage>
</organism>
<dbReference type="GO" id="GO:0051536">
    <property type="term" value="F:iron-sulfur cluster binding"/>
    <property type="evidence" value="ECO:0007669"/>
    <property type="project" value="UniProtKB-KW"/>
</dbReference>
<dbReference type="InterPro" id="IPR013785">
    <property type="entry name" value="Aldolase_TIM"/>
</dbReference>
<dbReference type="CDD" id="cd01335">
    <property type="entry name" value="Radical_SAM"/>
    <property type="match status" value="1"/>
</dbReference>
<proteinExistence type="predicted"/>
<dbReference type="PROSITE" id="PS51918">
    <property type="entry name" value="RADICAL_SAM"/>
    <property type="match status" value="1"/>
</dbReference>
<dbReference type="GO" id="GO:0046872">
    <property type="term" value="F:metal ion binding"/>
    <property type="evidence" value="ECO:0007669"/>
    <property type="project" value="UniProtKB-KW"/>
</dbReference>
<evidence type="ECO:0000256" key="3">
    <source>
        <dbReference type="ARBA" id="ARBA00023004"/>
    </source>
</evidence>
<dbReference type="Gene3D" id="1.10.150.320">
    <property type="entry name" value="Photosystem II 12 kDa extrinsic protein"/>
    <property type="match status" value="1"/>
</dbReference>
<keyword evidence="2" id="KW-0479">Metal-binding</keyword>